<keyword evidence="3" id="KW-1185">Reference proteome</keyword>
<feature type="domain" description="HTH psq-type" evidence="1">
    <location>
        <begin position="111"/>
        <end position="142"/>
    </location>
</feature>
<evidence type="ECO:0000313" key="2">
    <source>
        <dbReference type="EMBL" id="OVE60711.1"/>
    </source>
</evidence>
<dbReference type="SUPFAM" id="SSF46689">
    <property type="entry name" value="Homeodomain-like"/>
    <property type="match status" value="1"/>
</dbReference>
<dbReference type="Pfam" id="PF04218">
    <property type="entry name" value="CENP-B_N"/>
    <property type="match status" value="1"/>
</dbReference>
<dbReference type="GO" id="GO:0003677">
    <property type="term" value="F:DNA binding"/>
    <property type="evidence" value="ECO:0007669"/>
    <property type="project" value="InterPro"/>
</dbReference>
<dbReference type="AlphaFoldDB" id="A0A202CA75"/>
<dbReference type="InterPro" id="IPR009057">
    <property type="entry name" value="Homeodomain-like_sf"/>
</dbReference>
<sequence>MAYKSIHIGTLIHQRVKESNMDMKRITHFFKCCEEQIQKHFESKDIRCEDLLKWSKLLEYDFFRIYSQHLILHAPQRNVNYNKRSSGKTSSLPQFRKNIYTKEIIEFILEKVNNGKMSKNEIMDQYNIPKTTLYKWIYKHDKSLIRQNETSIT</sequence>
<protein>
    <submittedName>
        <fullName evidence="2">Transposase</fullName>
    </submittedName>
</protein>
<dbReference type="Gene3D" id="1.10.10.60">
    <property type="entry name" value="Homeodomain-like"/>
    <property type="match status" value="1"/>
</dbReference>
<accession>A0A202CA75</accession>
<gene>
    <name evidence="2" type="ORF">B0E34_03680</name>
</gene>
<evidence type="ECO:0000259" key="1">
    <source>
        <dbReference type="Pfam" id="PF04218"/>
    </source>
</evidence>
<dbReference type="EMBL" id="MVAG01000074">
    <property type="protein sequence ID" value="OVE60711.1"/>
    <property type="molecule type" value="Genomic_DNA"/>
</dbReference>
<proteinExistence type="predicted"/>
<dbReference type="RefSeq" id="WP_087706857.1">
    <property type="nucleotide sequence ID" value="NZ_JAKYXK010000003.1"/>
</dbReference>
<dbReference type="Proteomes" id="UP000196355">
    <property type="component" value="Unassembled WGS sequence"/>
</dbReference>
<dbReference type="InterPro" id="IPR007889">
    <property type="entry name" value="HTH_Psq"/>
</dbReference>
<name>A0A202CA75_9FLAO</name>
<evidence type="ECO:0000313" key="3">
    <source>
        <dbReference type="Proteomes" id="UP000196355"/>
    </source>
</evidence>
<reference evidence="3" key="1">
    <citation type="submission" date="2017-02" db="EMBL/GenBank/DDBJ databases">
        <authorList>
            <person name="Tetz G."/>
            <person name="Tetz V."/>
        </authorList>
    </citation>
    <scope>NUCLEOTIDE SEQUENCE [LARGE SCALE GENOMIC DNA]</scope>
    <source>
        <strain evidence="3">VT16-26</strain>
    </source>
</reference>
<comment type="caution">
    <text evidence="2">The sequence shown here is derived from an EMBL/GenBank/DDBJ whole genome shotgun (WGS) entry which is preliminary data.</text>
</comment>
<organism evidence="2 3">
    <name type="scientific">Chryseobacterium mucoviscidosis</name>
    <dbReference type="NCBI Taxonomy" id="1945581"/>
    <lineage>
        <taxon>Bacteria</taxon>
        <taxon>Pseudomonadati</taxon>
        <taxon>Bacteroidota</taxon>
        <taxon>Flavobacteriia</taxon>
        <taxon>Flavobacteriales</taxon>
        <taxon>Weeksellaceae</taxon>
        <taxon>Chryseobacterium group</taxon>
        <taxon>Chryseobacterium</taxon>
    </lineage>
</organism>